<organism evidence="3 4">
    <name type="scientific">Hydrogenophaga luteola</name>
    <dbReference type="NCBI Taxonomy" id="1591122"/>
    <lineage>
        <taxon>Bacteria</taxon>
        <taxon>Pseudomonadati</taxon>
        <taxon>Pseudomonadota</taxon>
        <taxon>Betaproteobacteria</taxon>
        <taxon>Burkholderiales</taxon>
        <taxon>Comamonadaceae</taxon>
        <taxon>Hydrogenophaga</taxon>
    </lineage>
</organism>
<dbReference type="InterPro" id="IPR011051">
    <property type="entry name" value="RmlC_Cupin_sf"/>
</dbReference>
<feature type="domain" description="AraC-type arabinose-binding/dimerisation" evidence="2">
    <location>
        <begin position="23"/>
        <end position="83"/>
    </location>
</feature>
<comment type="caution">
    <text evidence="3">The sequence shown here is derived from an EMBL/GenBank/DDBJ whole genome shotgun (WGS) entry which is preliminary data.</text>
</comment>
<dbReference type="Pfam" id="PF02311">
    <property type="entry name" value="AraC_binding"/>
    <property type="match status" value="1"/>
</dbReference>
<reference evidence="4" key="1">
    <citation type="journal article" date="2019" name="Int. J. Syst. Evol. Microbiol.">
        <title>The Global Catalogue of Microorganisms (GCM) 10K type strain sequencing project: providing services to taxonomists for standard genome sequencing and annotation.</title>
        <authorList>
            <consortium name="The Broad Institute Genomics Platform"/>
            <consortium name="The Broad Institute Genome Sequencing Center for Infectious Disease"/>
            <person name="Wu L."/>
            <person name="Ma J."/>
        </authorList>
    </citation>
    <scope>NUCLEOTIDE SEQUENCE [LARGE SCALE GENOMIC DNA]</scope>
    <source>
        <strain evidence="4">KCTC 42501</strain>
    </source>
</reference>
<evidence type="ECO:0000259" key="2">
    <source>
        <dbReference type="Pfam" id="PF02311"/>
    </source>
</evidence>
<dbReference type="Proteomes" id="UP001595729">
    <property type="component" value="Unassembled WGS sequence"/>
</dbReference>
<evidence type="ECO:0000313" key="4">
    <source>
        <dbReference type="Proteomes" id="UP001595729"/>
    </source>
</evidence>
<evidence type="ECO:0000256" key="1">
    <source>
        <dbReference type="ARBA" id="ARBA00023125"/>
    </source>
</evidence>
<dbReference type="InterPro" id="IPR014710">
    <property type="entry name" value="RmlC-like_jellyroll"/>
</dbReference>
<dbReference type="SUPFAM" id="SSF51182">
    <property type="entry name" value="RmlC-like cupins"/>
    <property type="match status" value="1"/>
</dbReference>
<dbReference type="Gene3D" id="2.60.120.10">
    <property type="entry name" value="Jelly Rolls"/>
    <property type="match status" value="1"/>
</dbReference>
<dbReference type="RefSeq" id="WP_382174348.1">
    <property type="nucleotide sequence ID" value="NZ_JBHRXX010000005.1"/>
</dbReference>
<protein>
    <submittedName>
        <fullName evidence="3">AraC family ligand binding domain-containing protein</fullName>
    </submittedName>
</protein>
<evidence type="ECO:0000313" key="3">
    <source>
        <dbReference type="EMBL" id="MFC3684453.1"/>
    </source>
</evidence>
<proteinExistence type="predicted"/>
<keyword evidence="4" id="KW-1185">Reference proteome</keyword>
<dbReference type="InterPro" id="IPR003313">
    <property type="entry name" value="AraC-bd"/>
</dbReference>
<dbReference type="EMBL" id="JBHRXX010000005">
    <property type="protein sequence ID" value="MFC3684453.1"/>
    <property type="molecule type" value="Genomic_DNA"/>
</dbReference>
<keyword evidence="1" id="KW-0238">DNA-binding</keyword>
<accession>A0ABV7W3Q4</accession>
<name>A0ABV7W3Q4_9BURK</name>
<sequence>MPNTFETFKSVALAEGFDEVLERVWAPDTVLEEHTHPFAVKAKVVQGEMWLTVAGETRHLVPGDLFELEYGVPHSERYGPEGAIYWVARLN</sequence>
<gene>
    <name evidence="3" type="ORF">ACFOPI_12680</name>
</gene>